<reference evidence="2 3" key="1">
    <citation type="submission" date="2020-03" db="EMBL/GenBank/DDBJ databases">
        <title>Complete genome sequence of Orbus sp. IPMB12 (BCRC 80908).</title>
        <authorList>
            <person name="Lo W.-S."/>
            <person name="Chang T.-H."/>
            <person name="Kuo C.-H."/>
        </authorList>
    </citation>
    <scope>NUCLEOTIDE SEQUENCE [LARGE SCALE GENOMIC DNA]</scope>
    <source>
        <strain evidence="2 3">IPMB12</strain>
    </source>
</reference>
<dbReference type="InParanoid" id="A0A6G9IED1"/>
<dbReference type="SUPFAM" id="SSF47413">
    <property type="entry name" value="lambda repressor-like DNA-binding domains"/>
    <property type="match status" value="1"/>
</dbReference>
<keyword evidence="3" id="KW-1185">Reference proteome</keyword>
<dbReference type="Gene3D" id="1.10.260.40">
    <property type="entry name" value="lambda repressor-like DNA-binding domains"/>
    <property type="match status" value="1"/>
</dbReference>
<dbReference type="AlphaFoldDB" id="A0A6G9IED1"/>
<dbReference type="SMART" id="SM00530">
    <property type="entry name" value="HTH_XRE"/>
    <property type="match status" value="1"/>
</dbReference>
<evidence type="ECO:0000313" key="3">
    <source>
        <dbReference type="Proteomes" id="UP000501168"/>
    </source>
</evidence>
<evidence type="ECO:0000313" key="2">
    <source>
        <dbReference type="EMBL" id="QIQ22169.1"/>
    </source>
</evidence>
<gene>
    <name evidence="2" type="ORF">IPMB12_11015</name>
</gene>
<protein>
    <submittedName>
        <fullName evidence="2">Helix-turn-helix transcriptional regulator</fullName>
    </submittedName>
</protein>
<evidence type="ECO:0000259" key="1">
    <source>
        <dbReference type="PROSITE" id="PS50943"/>
    </source>
</evidence>
<dbReference type="KEGG" id="orb:IPMB12_11015"/>
<dbReference type="RefSeq" id="WP_166917466.1">
    <property type="nucleotide sequence ID" value="NZ_CP050253.1"/>
</dbReference>
<feature type="domain" description="HTH cro/C1-type" evidence="1">
    <location>
        <begin position="20"/>
        <end position="78"/>
    </location>
</feature>
<dbReference type="CDD" id="cd00093">
    <property type="entry name" value="HTH_XRE"/>
    <property type="match status" value="1"/>
</dbReference>
<dbReference type="InterPro" id="IPR010982">
    <property type="entry name" value="Lambda_DNA-bd_dom_sf"/>
</dbReference>
<dbReference type="Proteomes" id="UP000501168">
    <property type="component" value="Chromosome"/>
</dbReference>
<name>A0A6G9IED1_9GAMM</name>
<proteinExistence type="predicted"/>
<dbReference type="InterPro" id="IPR001387">
    <property type="entry name" value="Cro/C1-type_HTH"/>
</dbReference>
<dbReference type="PROSITE" id="PS50943">
    <property type="entry name" value="HTH_CROC1"/>
    <property type="match status" value="1"/>
</dbReference>
<organism evidence="2 3">
    <name type="scientific">Zophobihabitans entericus</name>
    <dbReference type="NCBI Taxonomy" id="1635327"/>
    <lineage>
        <taxon>Bacteria</taxon>
        <taxon>Pseudomonadati</taxon>
        <taxon>Pseudomonadota</taxon>
        <taxon>Gammaproteobacteria</taxon>
        <taxon>Orbales</taxon>
        <taxon>Orbaceae</taxon>
        <taxon>Zophobihabitans</taxon>
    </lineage>
</organism>
<dbReference type="EMBL" id="CP050253">
    <property type="protein sequence ID" value="QIQ22169.1"/>
    <property type="molecule type" value="Genomic_DNA"/>
</dbReference>
<accession>A0A6G9IED1</accession>
<dbReference type="GO" id="GO:0003677">
    <property type="term" value="F:DNA binding"/>
    <property type="evidence" value="ECO:0007669"/>
    <property type="project" value="InterPro"/>
</dbReference>
<sequence>MKNVHDSNFSPCIEVFSKRLKHIRASHGISQKKLGILAGIDEFVASTRINRYETGKHEADMETVARIAHALNIPRAYFYADDDNLAELILQFYKNENL</sequence>
<dbReference type="Pfam" id="PF01381">
    <property type="entry name" value="HTH_3"/>
    <property type="match status" value="1"/>
</dbReference>